<dbReference type="EMBL" id="CP059075">
    <property type="protein sequence ID" value="QRE04049.1"/>
    <property type="molecule type" value="Genomic_DNA"/>
</dbReference>
<dbReference type="RefSeq" id="WP_131797646.1">
    <property type="nucleotide sequence ID" value="NZ_CP059075.1"/>
</dbReference>
<protein>
    <submittedName>
        <fullName evidence="1">Uncharacterized protein</fullName>
    </submittedName>
</protein>
<dbReference type="Proteomes" id="UP000596329">
    <property type="component" value="Chromosome"/>
</dbReference>
<name>A0A7U2NF88_FLAPS</name>
<evidence type="ECO:0000313" key="2">
    <source>
        <dbReference type="Proteomes" id="UP000596329"/>
    </source>
</evidence>
<evidence type="ECO:0000313" key="1">
    <source>
        <dbReference type="EMBL" id="QRE04049.1"/>
    </source>
</evidence>
<sequence>MFKYKFISSLIIIFAFSNKNFCQQKSNVGVIIKDTIYKLKENSIYFYNQTSDTIFFQINISENKNDIKSLIPNIFGYQTRTKTKKIILLYPNSNLKYKLKNNVLNELKKGTYYFRTNISKKTNNTNLFINEEKIKFYYY</sequence>
<organism evidence="1 2">
    <name type="scientific">Flavobacterium psychrophilum</name>
    <dbReference type="NCBI Taxonomy" id="96345"/>
    <lineage>
        <taxon>Bacteria</taxon>
        <taxon>Pseudomonadati</taxon>
        <taxon>Bacteroidota</taxon>
        <taxon>Flavobacteriia</taxon>
        <taxon>Flavobacteriales</taxon>
        <taxon>Flavobacteriaceae</taxon>
        <taxon>Flavobacterium</taxon>
    </lineage>
</organism>
<accession>A0A7U2NF88</accession>
<dbReference type="AlphaFoldDB" id="A0A7U2NF88"/>
<reference evidence="1 2" key="1">
    <citation type="submission" date="2020-07" db="EMBL/GenBank/DDBJ databases">
        <title>Genomic characterization of Flavobacterium psychrophilum strains.</title>
        <authorList>
            <person name="Castillo D."/>
            <person name="Jorgensen J."/>
            <person name="Middelboe M."/>
        </authorList>
    </citation>
    <scope>NUCLEOTIDE SEQUENCE [LARGE SCALE GENOMIC DNA]</scope>
    <source>
        <strain evidence="1 2">FPS-R7</strain>
    </source>
</reference>
<gene>
    <name evidence="1" type="ORF">H0H26_00085</name>
</gene>
<proteinExistence type="predicted"/>